<comment type="caution">
    <text evidence="2">The sequence shown here is derived from an EMBL/GenBank/DDBJ whole genome shotgun (WGS) entry which is preliminary data.</text>
</comment>
<accession>A0ABU6XTH5</accession>
<name>A0ABU6XTH5_9FABA</name>
<feature type="region of interest" description="Disordered" evidence="1">
    <location>
        <begin position="131"/>
        <end position="152"/>
    </location>
</feature>
<keyword evidence="3" id="KW-1185">Reference proteome</keyword>
<gene>
    <name evidence="2" type="ORF">PIB30_096078</name>
</gene>
<dbReference type="Proteomes" id="UP001341840">
    <property type="component" value="Unassembled WGS sequence"/>
</dbReference>
<feature type="compositionally biased region" description="Polar residues" evidence="1">
    <location>
        <begin position="143"/>
        <end position="152"/>
    </location>
</feature>
<protein>
    <submittedName>
        <fullName evidence="2">Uncharacterized protein</fullName>
    </submittedName>
</protein>
<organism evidence="2 3">
    <name type="scientific">Stylosanthes scabra</name>
    <dbReference type="NCBI Taxonomy" id="79078"/>
    <lineage>
        <taxon>Eukaryota</taxon>
        <taxon>Viridiplantae</taxon>
        <taxon>Streptophyta</taxon>
        <taxon>Embryophyta</taxon>
        <taxon>Tracheophyta</taxon>
        <taxon>Spermatophyta</taxon>
        <taxon>Magnoliopsida</taxon>
        <taxon>eudicotyledons</taxon>
        <taxon>Gunneridae</taxon>
        <taxon>Pentapetalae</taxon>
        <taxon>rosids</taxon>
        <taxon>fabids</taxon>
        <taxon>Fabales</taxon>
        <taxon>Fabaceae</taxon>
        <taxon>Papilionoideae</taxon>
        <taxon>50 kb inversion clade</taxon>
        <taxon>dalbergioids sensu lato</taxon>
        <taxon>Dalbergieae</taxon>
        <taxon>Pterocarpus clade</taxon>
        <taxon>Stylosanthes</taxon>
    </lineage>
</organism>
<evidence type="ECO:0000256" key="1">
    <source>
        <dbReference type="SAM" id="MobiDB-lite"/>
    </source>
</evidence>
<evidence type="ECO:0000313" key="2">
    <source>
        <dbReference type="EMBL" id="MED6201537.1"/>
    </source>
</evidence>
<dbReference type="EMBL" id="JASCZI010213694">
    <property type="protein sequence ID" value="MED6201537.1"/>
    <property type="molecule type" value="Genomic_DNA"/>
</dbReference>
<evidence type="ECO:0000313" key="3">
    <source>
        <dbReference type="Proteomes" id="UP001341840"/>
    </source>
</evidence>
<dbReference type="PANTHER" id="PTHR35714:SF1">
    <property type="entry name" value="OS02G0715300 PROTEIN"/>
    <property type="match status" value="1"/>
</dbReference>
<reference evidence="2 3" key="1">
    <citation type="journal article" date="2023" name="Plants (Basel)">
        <title>Bridging the Gap: Combining Genomics and Transcriptomics Approaches to Understand Stylosanthes scabra, an Orphan Legume from the Brazilian Caatinga.</title>
        <authorList>
            <person name="Ferreira-Neto J.R.C."/>
            <person name="da Silva M.D."/>
            <person name="Binneck E."/>
            <person name="de Melo N.F."/>
            <person name="da Silva R.H."/>
            <person name="de Melo A.L.T.M."/>
            <person name="Pandolfi V."/>
            <person name="Bustamante F.O."/>
            <person name="Brasileiro-Vidal A.C."/>
            <person name="Benko-Iseppon A.M."/>
        </authorList>
    </citation>
    <scope>NUCLEOTIDE SEQUENCE [LARGE SCALE GENOMIC DNA]</scope>
    <source>
        <tissue evidence="2">Leaves</tissue>
    </source>
</reference>
<proteinExistence type="predicted"/>
<dbReference type="PANTHER" id="PTHR35714">
    <property type="entry name" value="OS02G0715300 PROTEIN"/>
    <property type="match status" value="1"/>
</dbReference>
<sequence length="152" mass="17264">MSFKASLPVSQTECKLFQERSGSIRRRLSSMSLRIQPSSSPAVVSSWSLPRSKSLLSVGDYAGTSLRKWWEWGWAWILSRKPVFARDLEMNEQETKILSSHDKGTWRHVLYKLRSEIRRFVASVSDPVGLPQTDRSHHHSVATAATPTIQPS</sequence>